<sequence length="32" mass="3382">MRPSPRACALASLPAWECDAVHADAHAAAHVR</sequence>
<dbReference type="Proteomes" id="UP000001056">
    <property type="component" value="Unassembled WGS sequence"/>
</dbReference>
<evidence type="ECO:0000313" key="2">
    <source>
        <dbReference type="Proteomes" id="UP000001056"/>
    </source>
</evidence>
<keyword evidence="2" id="KW-1185">Reference proteome</keyword>
<dbReference type="AlphaFoldDB" id="Q2H7M7"/>
<evidence type="ECO:0000313" key="1">
    <source>
        <dbReference type="EMBL" id="EAQ88719.1"/>
    </source>
</evidence>
<dbReference type="VEuPathDB" id="FungiDB:CHGG_05338"/>
<dbReference type="RefSeq" id="XP_001221433.1">
    <property type="nucleotide sequence ID" value="XM_001221432.1"/>
</dbReference>
<gene>
    <name evidence="1" type="ORF">CHGG_05338</name>
</gene>
<protein>
    <submittedName>
        <fullName evidence="1">Uncharacterized protein</fullName>
    </submittedName>
</protein>
<accession>Q2H7M7</accession>
<dbReference type="GeneID" id="4390666"/>
<name>Q2H7M7_CHAGB</name>
<organism evidence="1 2">
    <name type="scientific">Chaetomium globosum (strain ATCC 6205 / CBS 148.51 / DSM 1962 / NBRC 6347 / NRRL 1970)</name>
    <name type="common">Soil fungus</name>
    <dbReference type="NCBI Taxonomy" id="306901"/>
    <lineage>
        <taxon>Eukaryota</taxon>
        <taxon>Fungi</taxon>
        <taxon>Dikarya</taxon>
        <taxon>Ascomycota</taxon>
        <taxon>Pezizomycotina</taxon>
        <taxon>Sordariomycetes</taxon>
        <taxon>Sordariomycetidae</taxon>
        <taxon>Sordariales</taxon>
        <taxon>Chaetomiaceae</taxon>
        <taxon>Chaetomium</taxon>
    </lineage>
</organism>
<proteinExistence type="predicted"/>
<reference evidence="2" key="1">
    <citation type="journal article" date="2015" name="Genome Announc.">
        <title>Draft genome sequence of the cellulolytic fungus Chaetomium globosum.</title>
        <authorList>
            <person name="Cuomo C.A."/>
            <person name="Untereiner W.A."/>
            <person name="Ma L.-J."/>
            <person name="Grabherr M."/>
            <person name="Birren B.W."/>
        </authorList>
    </citation>
    <scope>NUCLEOTIDE SEQUENCE [LARGE SCALE GENOMIC DNA]</scope>
    <source>
        <strain evidence="2">ATCC 6205 / CBS 148.51 / DSM 1962 / NBRC 6347 / NRRL 1970</strain>
    </source>
</reference>
<dbReference type="EMBL" id="CH408031">
    <property type="protein sequence ID" value="EAQ88719.1"/>
    <property type="molecule type" value="Genomic_DNA"/>
</dbReference>
<dbReference type="HOGENOM" id="CLU_3392238_0_0_1"/>
<dbReference type="InParanoid" id="Q2H7M7"/>